<dbReference type="GO" id="GO:0009279">
    <property type="term" value="C:cell outer membrane"/>
    <property type="evidence" value="ECO:0007669"/>
    <property type="project" value="UniProtKB-SubCell"/>
</dbReference>
<dbReference type="Gene3D" id="3.30.1370.120">
    <property type="match status" value="2"/>
</dbReference>
<dbReference type="PANTHER" id="PTHR30604:SF1">
    <property type="entry name" value="DNA UTILIZATION PROTEIN HOFQ"/>
    <property type="match status" value="1"/>
</dbReference>
<dbReference type="PRINTS" id="PR00811">
    <property type="entry name" value="BCTERIALGSPD"/>
</dbReference>
<dbReference type="GO" id="GO:0009306">
    <property type="term" value="P:protein secretion"/>
    <property type="evidence" value="ECO:0007669"/>
    <property type="project" value="InterPro"/>
</dbReference>
<dbReference type="InterPro" id="IPR051808">
    <property type="entry name" value="Type_IV_pilus_biogenesis"/>
</dbReference>
<feature type="domain" description="Type II/III secretion system secretin-like" evidence="7">
    <location>
        <begin position="571"/>
        <end position="731"/>
    </location>
</feature>
<evidence type="ECO:0000256" key="4">
    <source>
        <dbReference type="RuleBase" id="RU004003"/>
    </source>
</evidence>
<protein>
    <recommendedName>
        <fullName evidence="11">Type IV pilus secretin PilQ</fullName>
    </recommendedName>
</protein>
<evidence type="ECO:0000259" key="7">
    <source>
        <dbReference type="Pfam" id="PF00263"/>
    </source>
</evidence>
<evidence type="ECO:0000259" key="8">
    <source>
        <dbReference type="Pfam" id="PF03958"/>
    </source>
</evidence>
<evidence type="ECO:0000256" key="6">
    <source>
        <dbReference type="SAM" id="MobiDB-lite"/>
    </source>
</evidence>
<dbReference type="InterPro" id="IPR038591">
    <property type="entry name" value="NolW-like_sf"/>
</dbReference>
<evidence type="ECO:0000256" key="1">
    <source>
        <dbReference type="ARBA" id="ARBA00004370"/>
    </source>
</evidence>
<keyword evidence="3" id="KW-0472">Membrane</keyword>
<evidence type="ECO:0000256" key="2">
    <source>
        <dbReference type="ARBA" id="ARBA00022729"/>
    </source>
</evidence>
<comment type="subcellular location">
    <subcellularLocation>
        <location evidence="5">Cell outer membrane</location>
    </subcellularLocation>
    <subcellularLocation>
        <location evidence="1">Membrane</location>
    </subcellularLocation>
</comment>
<keyword evidence="5" id="KW-0813">Transport</keyword>
<proteinExistence type="inferred from homology"/>
<dbReference type="InterPro" id="IPR001775">
    <property type="entry name" value="GspD/PilQ"/>
</dbReference>
<feature type="region of interest" description="Disordered" evidence="6">
    <location>
        <begin position="200"/>
        <end position="222"/>
    </location>
</feature>
<evidence type="ECO:0000313" key="10">
    <source>
        <dbReference type="Proteomes" id="UP000741360"/>
    </source>
</evidence>
<dbReference type="Pfam" id="PF00263">
    <property type="entry name" value="Secretin"/>
    <property type="match status" value="1"/>
</dbReference>
<feature type="domain" description="NolW-like" evidence="8">
    <location>
        <begin position="311"/>
        <end position="370"/>
    </location>
</feature>
<evidence type="ECO:0008006" key="11">
    <source>
        <dbReference type="Google" id="ProtNLM"/>
    </source>
</evidence>
<dbReference type="Gene3D" id="3.55.50.30">
    <property type="match status" value="1"/>
</dbReference>
<dbReference type="EMBL" id="JACPSX010000013">
    <property type="protein sequence ID" value="MBI3013634.1"/>
    <property type="molecule type" value="Genomic_DNA"/>
</dbReference>
<dbReference type="PANTHER" id="PTHR30604">
    <property type="entry name" value="PROTEIN TRANSPORT PROTEIN HOFQ"/>
    <property type="match status" value="1"/>
</dbReference>
<dbReference type="InterPro" id="IPR004846">
    <property type="entry name" value="T2SS/T3SS_dom"/>
</dbReference>
<dbReference type="Proteomes" id="UP000741360">
    <property type="component" value="Unassembled WGS sequence"/>
</dbReference>
<dbReference type="Pfam" id="PF03958">
    <property type="entry name" value="Secretin_N"/>
    <property type="match status" value="2"/>
</dbReference>
<evidence type="ECO:0000313" key="9">
    <source>
        <dbReference type="EMBL" id="MBI3013634.1"/>
    </source>
</evidence>
<dbReference type="InterPro" id="IPR005644">
    <property type="entry name" value="NolW-like"/>
</dbReference>
<reference evidence="9" key="1">
    <citation type="submission" date="2020-07" db="EMBL/GenBank/DDBJ databases">
        <title>Huge and variable diversity of episymbiotic CPR bacteria and DPANN archaea in groundwater ecosystems.</title>
        <authorList>
            <person name="He C.Y."/>
            <person name="Keren R."/>
            <person name="Whittaker M."/>
            <person name="Farag I.F."/>
            <person name="Doudna J."/>
            <person name="Cate J.H.D."/>
            <person name="Banfield J.F."/>
        </authorList>
    </citation>
    <scope>NUCLEOTIDE SEQUENCE</scope>
    <source>
        <strain evidence="9">NC_groundwater_717_Ag_S-0.2um_59_8</strain>
    </source>
</reference>
<comment type="similarity">
    <text evidence="4">Belongs to the bacterial secretin family.</text>
</comment>
<organism evidence="9 10">
    <name type="scientific">Tectimicrobiota bacterium</name>
    <dbReference type="NCBI Taxonomy" id="2528274"/>
    <lineage>
        <taxon>Bacteria</taxon>
        <taxon>Pseudomonadati</taxon>
        <taxon>Nitrospinota/Tectimicrobiota group</taxon>
        <taxon>Candidatus Tectimicrobiota</taxon>
    </lineage>
</organism>
<accession>A0A932GMC2</accession>
<dbReference type="AlphaFoldDB" id="A0A932GMC2"/>
<keyword evidence="2" id="KW-0732">Signal</keyword>
<feature type="domain" description="NolW-like" evidence="8">
    <location>
        <begin position="380"/>
        <end position="473"/>
    </location>
</feature>
<sequence length="756" mass="81465">MRISCHGPGYPQSGCHPCIMKSPLTPLFQRGERGDFLSSVVGRAGILGIILLVAASGCAGVRGVVPGQHIAPISETQFLLSVEGLSFPRVTRVILRGSQNFELVVDELSPEKDLISLDFPGARSVVSPPRVLINRGSVGAAQVTQEEKGAGVRLELKQPRPYKIFRSGAVLWVDVEEPEPASKQVTGEIPVVQPQQLAGEGLQGKRNEVQKSSPAEEPDPLREIPLLERAGRLGQPISLKARDTEMKDLLRSVSKLLGVGLLVDEEIKDRVTLEVKEVPIRDLLRTLIRDYGLSLQQQGEMISVRKLKFDSRVVFLRHASAERLSQTIKELKVAEGTSVSSDPRTNALIFQGDPEDLRRLLELVQALDAEGTSASSKLKTRIVYLKYARVGEFQRKILDQTVTEKGFDETLKSLLSEVSKGGVGAGGKGESGGGDILSSRIAFDKRTNAVIIRDLPEVVDRIVPLIEEMDKSLPQISIEARIVQTDATFARELGIQWGGKYTKGGHFGNTVIQGGMVPLTNTAGGIVGTTPGGGNMVVDLPAAVGRGVGGAAGVSLGNLARGLVLDLQLSALETEGKARVISRPSIVTLANQEALIESGTEFNVRVRTEGTQGTISSDLKEVDATLRLRVRPYITPEGKIFMDIQAEQREPDFSRVVDGIPAIQKNSAFTQLMVDDGATAVIGGLFRQKSSDNAKQVPGVSRIPILGWLFKNQSRSESLTELMIFITPKVLQGEEILGIRKMGGPNPGAKGFAGPQ</sequence>
<evidence type="ECO:0000256" key="5">
    <source>
        <dbReference type="RuleBase" id="RU004004"/>
    </source>
</evidence>
<evidence type="ECO:0000256" key="3">
    <source>
        <dbReference type="ARBA" id="ARBA00023136"/>
    </source>
</evidence>
<gene>
    <name evidence="9" type="ORF">HYY65_00905</name>
</gene>
<comment type="caution">
    <text evidence="9">The sequence shown here is derived from an EMBL/GenBank/DDBJ whole genome shotgun (WGS) entry which is preliminary data.</text>
</comment>
<name>A0A932GMC2_UNCTE</name>